<feature type="compositionally biased region" description="Polar residues" evidence="4">
    <location>
        <begin position="232"/>
        <end position="242"/>
    </location>
</feature>
<evidence type="ECO:0000259" key="5">
    <source>
        <dbReference type="SMART" id="SM00743"/>
    </source>
</evidence>
<feature type="region of interest" description="Disordered" evidence="4">
    <location>
        <begin position="215"/>
        <end position="242"/>
    </location>
</feature>
<feature type="domain" description="Agenet" evidence="5">
    <location>
        <begin position="4"/>
        <end position="84"/>
    </location>
</feature>
<dbReference type="PANTHER" id="PTHR31917">
    <property type="entry name" value="AGENET DOMAIN-CONTAINING PROTEIN-RELATED"/>
    <property type="match status" value="1"/>
</dbReference>
<dbReference type="AlphaFoldDB" id="A0A5N6P369"/>
<gene>
    <name evidence="6" type="ORF">E3N88_14353</name>
</gene>
<keyword evidence="2" id="KW-0341">Growth regulation</keyword>
<evidence type="ECO:0000313" key="6">
    <source>
        <dbReference type="EMBL" id="KAD5802993.1"/>
    </source>
</evidence>
<proteinExistence type="predicted"/>
<evidence type="ECO:0000256" key="3">
    <source>
        <dbReference type="SAM" id="Coils"/>
    </source>
</evidence>
<keyword evidence="7" id="KW-1185">Reference proteome</keyword>
<organism evidence="6 7">
    <name type="scientific">Mikania micrantha</name>
    <name type="common">bitter vine</name>
    <dbReference type="NCBI Taxonomy" id="192012"/>
    <lineage>
        <taxon>Eukaryota</taxon>
        <taxon>Viridiplantae</taxon>
        <taxon>Streptophyta</taxon>
        <taxon>Embryophyta</taxon>
        <taxon>Tracheophyta</taxon>
        <taxon>Spermatophyta</taxon>
        <taxon>Magnoliopsida</taxon>
        <taxon>eudicotyledons</taxon>
        <taxon>Gunneridae</taxon>
        <taxon>Pentapetalae</taxon>
        <taxon>asterids</taxon>
        <taxon>campanulids</taxon>
        <taxon>Asterales</taxon>
        <taxon>Asteraceae</taxon>
        <taxon>Asteroideae</taxon>
        <taxon>Heliantheae alliance</taxon>
        <taxon>Eupatorieae</taxon>
        <taxon>Mikania</taxon>
    </lineage>
</organism>
<reference evidence="6 7" key="1">
    <citation type="submission" date="2019-05" db="EMBL/GenBank/DDBJ databases">
        <title>Mikania micrantha, genome provides insights into the molecular mechanism of rapid growth.</title>
        <authorList>
            <person name="Liu B."/>
        </authorList>
    </citation>
    <scope>NUCLEOTIDE SEQUENCE [LARGE SCALE GENOMIC DNA]</scope>
    <source>
        <strain evidence="6">NLD-2019</strain>
        <tissue evidence="6">Leaf</tissue>
    </source>
</reference>
<dbReference type="Pfam" id="PF05641">
    <property type="entry name" value="Agenet"/>
    <property type="match status" value="1"/>
</dbReference>
<evidence type="ECO:0000256" key="2">
    <source>
        <dbReference type="ARBA" id="ARBA00022604"/>
    </source>
</evidence>
<feature type="domain" description="Agenet" evidence="5">
    <location>
        <begin position="110"/>
        <end position="169"/>
    </location>
</feature>
<evidence type="ECO:0000256" key="1">
    <source>
        <dbReference type="ARBA" id="ARBA00022448"/>
    </source>
</evidence>
<protein>
    <recommendedName>
        <fullName evidence="5">Agenet domain-containing protein</fullName>
    </recommendedName>
</protein>
<keyword evidence="3" id="KW-0175">Coiled coil</keyword>
<dbReference type="InterPro" id="IPR014002">
    <property type="entry name" value="Agenet_dom_plant"/>
</dbReference>
<dbReference type="PANTHER" id="PTHR31917:SF114">
    <property type="entry name" value="AGENET-LIKE DOMAIN-CONTAINING PROTEIN"/>
    <property type="match status" value="1"/>
</dbReference>
<sequence length="581" mass="65430">MANATVTIGSAVEVSSEEPGFYGAWYSATVIDEGKPSNKRNRNVNKTSWYLVKYDTLFDEDDPPQPLTEVVDSSFVRPSPPRNIRRSNGGNATEAEEAVEAAEEECDGGGDFEVCDVIDAFHRDGWWIGVVKSVIVEGEMKKYVVSFEHPPEEFEFERCNLRFHVDWIDRRWMIPPKKTPEQVLDDRNVLDAAASGFTTPVKRARINDVSNITVGPPNSAIKNSRSRKKSLAQESNSVANSSLTSCRNKKVVKLVDVDSRGKRFQSSAGSKEITKVSACISETRGSDDIHQDSPRVEHEIIITQTHESVGSKSHQKRKRGRAPKLVIEKPIGLQDGHGVTTDIDEQPLSVWYQGMHPLSLKRRSRFSPRDCDGNSPNQAVVASAGTTTNYQHDWPFIKRSPIWSIIESLELYISPLQRPHFSPLKKKNMDYREGLAIAHMITFGNLVQRLPDLRPNDPADMFSNTLETLHDLETHGFDVGPIRARLNELLALKSKVDHHEVKCKEVEKEIENHNHAKSLVEKDMDQLKVKMQELKEKMVQAATAIKAKEGEIRNLQSNLHLVNNQINDLELAFEKLASTPF</sequence>
<dbReference type="InterPro" id="IPR008395">
    <property type="entry name" value="Agenet-like_dom"/>
</dbReference>
<dbReference type="EMBL" id="SZYD01000007">
    <property type="protein sequence ID" value="KAD5802993.1"/>
    <property type="molecule type" value="Genomic_DNA"/>
</dbReference>
<dbReference type="OrthoDB" id="687110at2759"/>
<keyword evidence="1" id="KW-0813">Transport</keyword>
<comment type="caution">
    <text evidence="6">The sequence shown here is derived from an EMBL/GenBank/DDBJ whole genome shotgun (WGS) entry which is preliminary data.</text>
</comment>
<accession>A0A5N6P369</accession>
<dbReference type="Proteomes" id="UP000326396">
    <property type="component" value="Linkage Group LG15"/>
</dbReference>
<dbReference type="InterPro" id="IPR007930">
    <property type="entry name" value="DUF724"/>
</dbReference>
<evidence type="ECO:0000256" key="4">
    <source>
        <dbReference type="SAM" id="MobiDB-lite"/>
    </source>
</evidence>
<dbReference type="Pfam" id="PF05266">
    <property type="entry name" value="DUF724"/>
    <property type="match status" value="1"/>
</dbReference>
<feature type="coiled-coil region" evidence="3">
    <location>
        <begin position="489"/>
        <end position="572"/>
    </location>
</feature>
<evidence type="ECO:0000313" key="7">
    <source>
        <dbReference type="Proteomes" id="UP000326396"/>
    </source>
</evidence>
<dbReference type="CDD" id="cd20405">
    <property type="entry name" value="Tudor_Agenet_AtDUF_rpt1_3"/>
    <property type="match status" value="1"/>
</dbReference>
<dbReference type="SMART" id="SM00743">
    <property type="entry name" value="Agenet"/>
    <property type="match status" value="2"/>
</dbReference>
<name>A0A5N6P369_9ASTR</name>